<proteinExistence type="predicted"/>
<evidence type="ECO:0000313" key="1">
    <source>
        <dbReference type="EMBL" id="MPM99468.1"/>
    </source>
</evidence>
<gene>
    <name evidence="1" type="ORF">SDC9_146659</name>
</gene>
<comment type="caution">
    <text evidence="1">The sequence shown here is derived from an EMBL/GenBank/DDBJ whole genome shotgun (WGS) entry which is preliminary data.</text>
</comment>
<dbReference type="AlphaFoldDB" id="A0A645EEB6"/>
<accession>A0A645EEB6</accession>
<protein>
    <submittedName>
        <fullName evidence="1">Uncharacterized protein</fullName>
    </submittedName>
</protein>
<organism evidence="1">
    <name type="scientific">bioreactor metagenome</name>
    <dbReference type="NCBI Taxonomy" id="1076179"/>
    <lineage>
        <taxon>unclassified sequences</taxon>
        <taxon>metagenomes</taxon>
        <taxon>ecological metagenomes</taxon>
    </lineage>
</organism>
<reference evidence="1" key="1">
    <citation type="submission" date="2019-08" db="EMBL/GenBank/DDBJ databases">
        <authorList>
            <person name="Kucharzyk K."/>
            <person name="Murdoch R.W."/>
            <person name="Higgins S."/>
            <person name="Loffler F."/>
        </authorList>
    </citation>
    <scope>NUCLEOTIDE SEQUENCE</scope>
</reference>
<name>A0A645EEB6_9ZZZZ</name>
<dbReference type="EMBL" id="VSSQ01045557">
    <property type="protein sequence ID" value="MPM99468.1"/>
    <property type="molecule type" value="Genomic_DNA"/>
</dbReference>
<sequence length="81" mass="8836">MVCPICGKAFAATSNNSKFCGPACKLENGRRYAREYERQARADGRCNPLNLKRPTYSIQEIGRAAQAAGMSYGDYVAKVGL</sequence>